<organism evidence="1 2">
    <name type="scientific">Funneliformis mosseae</name>
    <name type="common">Endomycorrhizal fungus</name>
    <name type="synonym">Glomus mosseae</name>
    <dbReference type="NCBI Taxonomy" id="27381"/>
    <lineage>
        <taxon>Eukaryota</taxon>
        <taxon>Fungi</taxon>
        <taxon>Fungi incertae sedis</taxon>
        <taxon>Mucoromycota</taxon>
        <taxon>Glomeromycotina</taxon>
        <taxon>Glomeromycetes</taxon>
        <taxon>Glomerales</taxon>
        <taxon>Glomeraceae</taxon>
        <taxon>Funneliformis</taxon>
    </lineage>
</organism>
<protein>
    <submittedName>
        <fullName evidence="1">6802_t:CDS:1</fullName>
    </submittedName>
</protein>
<gene>
    <name evidence="1" type="ORF">FMOSSE_LOCUS13593</name>
</gene>
<comment type="caution">
    <text evidence="1">The sequence shown here is derived from an EMBL/GenBank/DDBJ whole genome shotgun (WGS) entry which is preliminary data.</text>
</comment>
<keyword evidence="2" id="KW-1185">Reference proteome</keyword>
<name>A0A9N9F0A8_FUNMO</name>
<dbReference type="EMBL" id="CAJVPP010008331">
    <property type="protein sequence ID" value="CAG8696177.1"/>
    <property type="molecule type" value="Genomic_DNA"/>
</dbReference>
<dbReference type="Proteomes" id="UP000789375">
    <property type="component" value="Unassembled WGS sequence"/>
</dbReference>
<evidence type="ECO:0000313" key="2">
    <source>
        <dbReference type="Proteomes" id="UP000789375"/>
    </source>
</evidence>
<dbReference type="AlphaFoldDB" id="A0A9N9F0A8"/>
<proteinExistence type="predicted"/>
<sequence>MSSLEDDVVEIDASFSYEFAQSTNRCELCIMFGMYTEVQVKIPLNLHSSSDKSECFHGANNVSHHVNQSLIMMTSTPVYSGFPLTTYSYYNPYDHYLPIDETNTTSPTDD</sequence>
<feature type="non-terminal residue" evidence="1">
    <location>
        <position position="110"/>
    </location>
</feature>
<reference evidence="1" key="1">
    <citation type="submission" date="2021-06" db="EMBL/GenBank/DDBJ databases">
        <authorList>
            <person name="Kallberg Y."/>
            <person name="Tangrot J."/>
            <person name="Rosling A."/>
        </authorList>
    </citation>
    <scope>NUCLEOTIDE SEQUENCE</scope>
    <source>
        <strain evidence="1">87-6 pot B 2015</strain>
    </source>
</reference>
<accession>A0A9N9F0A8</accession>
<evidence type="ECO:0000313" key="1">
    <source>
        <dbReference type="EMBL" id="CAG8696177.1"/>
    </source>
</evidence>